<protein>
    <submittedName>
        <fullName evidence="2">Unannotated protein</fullName>
    </submittedName>
</protein>
<organism evidence="2">
    <name type="scientific">freshwater metagenome</name>
    <dbReference type="NCBI Taxonomy" id="449393"/>
    <lineage>
        <taxon>unclassified sequences</taxon>
        <taxon>metagenomes</taxon>
        <taxon>ecological metagenomes</taxon>
    </lineage>
</organism>
<proteinExistence type="predicted"/>
<dbReference type="AlphaFoldDB" id="A0A6J6HSE4"/>
<evidence type="ECO:0000313" key="2">
    <source>
        <dbReference type="EMBL" id="CAB4611448.1"/>
    </source>
</evidence>
<dbReference type="Pfam" id="PF04134">
    <property type="entry name" value="DCC1-like"/>
    <property type="match status" value="1"/>
</dbReference>
<accession>A0A6J6HSE4</accession>
<keyword evidence="1" id="KW-0472">Membrane</keyword>
<keyword evidence="1" id="KW-1133">Transmembrane helix</keyword>
<name>A0A6J6HSE4_9ZZZZ</name>
<reference evidence="2" key="1">
    <citation type="submission" date="2020-05" db="EMBL/GenBank/DDBJ databases">
        <authorList>
            <person name="Chiriac C."/>
            <person name="Salcher M."/>
            <person name="Ghai R."/>
            <person name="Kavagutti S V."/>
        </authorList>
    </citation>
    <scope>NUCLEOTIDE SEQUENCE</scope>
</reference>
<keyword evidence="1" id="KW-0812">Transmembrane</keyword>
<feature type="transmembrane region" description="Helical" evidence="1">
    <location>
        <begin position="82"/>
        <end position="107"/>
    </location>
</feature>
<sequence>MTKSETAVLIFDGDCGFCTTTANYIEKNSSTAIEIHPWQWVELSDYGLTAEVAAAKVQVFVDGKTYSGHKAFAKVLRLQKQWWFKVIGAFMVTPPISWGARVVYYFVAKYRHKLPGGTPACALKSKP</sequence>
<evidence type="ECO:0000256" key="1">
    <source>
        <dbReference type="SAM" id="Phobius"/>
    </source>
</evidence>
<dbReference type="GO" id="GO:0015035">
    <property type="term" value="F:protein-disulfide reductase activity"/>
    <property type="evidence" value="ECO:0007669"/>
    <property type="project" value="InterPro"/>
</dbReference>
<dbReference type="InterPro" id="IPR007263">
    <property type="entry name" value="DCC1-like"/>
</dbReference>
<gene>
    <name evidence="2" type="ORF">UFOPK1843_00857</name>
</gene>
<dbReference type="EMBL" id="CAEZUR010000066">
    <property type="protein sequence ID" value="CAB4611448.1"/>
    <property type="molecule type" value="Genomic_DNA"/>
</dbReference>